<name>A0A1S4C6M9_TOBAC</name>
<proteinExistence type="predicted"/>
<gene>
    <name evidence="2" type="primary">LOC107815630</name>
</gene>
<dbReference type="PROSITE" id="PS50878">
    <property type="entry name" value="RT_POL"/>
    <property type="match status" value="1"/>
</dbReference>
<dbReference type="InterPro" id="IPR000477">
    <property type="entry name" value="RT_dom"/>
</dbReference>
<dbReference type="GeneID" id="107815630"/>
<dbReference type="Proteomes" id="UP000790787">
    <property type="component" value="Chromosome 20"/>
</dbReference>
<protein>
    <submittedName>
        <fullName evidence="2">Uncharacterized protein LOC107815630</fullName>
    </submittedName>
</protein>
<dbReference type="CDD" id="cd06222">
    <property type="entry name" value="RNase_H_like"/>
    <property type="match status" value="1"/>
</dbReference>
<dbReference type="InterPro" id="IPR002156">
    <property type="entry name" value="RNaseH_domain"/>
</dbReference>
<dbReference type="GO" id="GO:0004523">
    <property type="term" value="F:RNA-DNA hybrid ribonuclease activity"/>
    <property type="evidence" value="ECO:0007669"/>
    <property type="project" value="InterPro"/>
</dbReference>
<dbReference type="PaxDb" id="4097-A0A1S4C6M9"/>
<dbReference type="SUPFAM" id="SSF56672">
    <property type="entry name" value="DNA/RNA polymerases"/>
    <property type="match status" value="1"/>
</dbReference>
<dbReference type="STRING" id="4097.A0A1S4C6M9"/>
<reference evidence="2" key="2">
    <citation type="submission" date="2025-08" db="UniProtKB">
        <authorList>
            <consortium name="RefSeq"/>
        </authorList>
    </citation>
    <scope>IDENTIFICATION</scope>
    <source>
        <tissue evidence="2">Leaf</tissue>
    </source>
</reference>
<evidence type="ECO:0000313" key="2">
    <source>
        <dbReference type="RefSeq" id="XP_016496731.2"/>
    </source>
</evidence>
<dbReference type="RefSeq" id="XP_016496731.1">
    <property type="nucleotide sequence ID" value="XM_016641245.1"/>
</dbReference>
<dbReference type="InterPro" id="IPR043502">
    <property type="entry name" value="DNA/RNA_pol_sf"/>
</dbReference>
<dbReference type="CDD" id="cd01650">
    <property type="entry name" value="RT_nLTR_like"/>
    <property type="match status" value="1"/>
</dbReference>
<evidence type="ECO:0000313" key="1">
    <source>
        <dbReference type="Proteomes" id="UP000790787"/>
    </source>
</evidence>
<dbReference type="Gene3D" id="3.30.420.10">
    <property type="entry name" value="Ribonuclease H-like superfamily/Ribonuclease H"/>
    <property type="match status" value="1"/>
</dbReference>
<dbReference type="Pfam" id="PF13456">
    <property type="entry name" value="RVT_3"/>
    <property type="match status" value="1"/>
</dbReference>
<dbReference type="InterPro" id="IPR036397">
    <property type="entry name" value="RNaseH_sf"/>
</dbReference>
<dbReference type="SUPFAM" id="SSF53098">
    <property type="entry name" value="Ribonuclease H-like"/>
    <property type="match status" value="1"/>
</dbReference>
<sequence length="150" mass="17192">MVHQAIWNIKGAISKIKPSWDNHHPWPDLCQRIEKLKPMQSWSQVLWSTPNHGYIKVNTDGSYIRENNKAGIGGIVRNNNGDLIMAFSKDVQCDNNNTAEALAAEFGMKWCKLQGYTNFILELDSMVIENMLINRDTNNLKIKQMIESML</sequence>
<dbReference type="RefSeq" id="XP_016496731.2">
    <property type="nucleotide sequence ID" value="XM_016641245.2"/>
</dbReference>
<dbReference type="Pfam" id="PF00078">
    <property type="entry name" value="RVT_1"/>
    <property type="match status" value="1"/>
</dbReference>
<dbReference type="InterPro" id="IPR012337">
    <property type="entry name" value="RNaseH-like_sf"/>
</dbReference>
<dbReference type="InterPro" id="IPR044730">
    <property type="entry name" value="RNase_H-like_dom_plant"/>
</dbReference>
<dbReference type="KEGG" id="nta:107815630"/>
<dbReference type="AlphaFoldDB" id="A0A1S4C6M9"/>
<organism evidence="1 2">
    <name type="scientific">Nicotiana tabacum</name>
    <name type="common">Common tobacco</name>
    <dbReference type="NCBI Taxonomy" id="4097"/>
    <lineage>
        <taxon>Eukaryota</taxon>
        <taxon>Viridiplantae</taxon>
        <taxon>Streptophyta</taxon>
        <taxon>Embryophyta</taxon>
        <taxon>Tracheophyta</taxon>
        <taxon>Spermatophyta</taxon>
        <taxon>Magnoliopsida</taxon>
        <taxon>eudicotyledons</taxon>
        <taxon>Gunneridae</taxon>
        <taxon>Pentapetalae</taxon>
        <taxon>asterids</taxon>
        <taxon>lamiids</taxon>
        <taxon>Solanales</taxon>
        <taxon>Solanaceae</taxon>
        <taxon>Nicotianoideae</taxon>
        <taxon>Nicotianeae</taxon>
        <taxon>Nicotiana</taxon>
    </lineage>
</organism>
<dbReference type="PANTHER" id="PTHR33116">
    <property type="entry name" value="REVERSE TRANSCRIPTASE ZINC-BINDING DOMAIN-CONTAINING PROTEIN-RELATED-RELATED"/>
    <property type="match status" value="1"/>
</dbReference>
<reference evidence="1" key="1">
    <citation type="journal article" date="2014" name="Nat. Commun.">
        <title>The tobacco genome sequence and its comparison with those of tomato and potato.</title>
        <authorList>
            <person name="Sierro N."/>
            <person name="Battey J.N."/>
            <person name="Ouadi S."/>
            <person name="Bakaher N."/>
            <person name="Bovet L."/>
            <person name="Willig A."/>
            <person name="Goepfert S."/>
            <person name="Peitsch M.C."/>
            <person name="Ivanov N.V."/>
        </authorList>
    </citation>
    <scope>NUCLEOTIDE SEQUENCE [LARGE SCALE GENOMIC DNA]</scope>
</reference>
<dbReference type="OrthoDB" id="1166723at2759"/>
<dbReference type="GO" id="GO:0003676">
    <property type="term" value="F:nucleic acid binding"/>
    <property type="evidence" value="ECO:0007669"/>
    <property type="project" value="InterPro"/>
</dbReference>
<dbReference type="OMA" id="EVWATIC"/>
<keyword evidence="1" id="KW-1185">Reference proteome</keyword>
<accession>A0A1S4C6M9</accession>
<dbReference type="PANTHER" id="PTHR33116:SF67">
    <property type="entry name" value="REVERSE TRANSCRIPTASE"/>
    <property type="match status" value="1"/>
</dbReference>